<dbReference type="Gene3D" id="3.40.50.1820">
    <property type="entry name" value="alpha/beta hydrolase"/>
    <property type="match status" value="1"/>
</dbReference>
<dbReference type="InterPro" id="IPR029058">
    <property type="entry name" value="AB_hydrolase_fold"/>
</dbReference>
<dbReference type="Proteomes" id="UP000800094">
    <property type="component" value="Unassembled WGS sequence"/>
</dbReference>
<dbReference type="OrthoDB" id="414698at2759"/>
<evidence type="ECO:0000313" key="4">
    <source>
        <dbReference type="Proteomes" id="UP000800094"/>
    </source>
</evidence>
<dbReference type="InterPro" id="IPR005645">
    <property type="entry name" value="FSH-like_dom"/>
</dbReference>
<keyword evidence="1" id="KW-0378">Hydrolase</keyword>
<reference evidence="3" key="1">
    <citation type="journal article" date="2020" name="Stud. Mycol.">
        <title>101 Dothideomycetes genomes: a test case for predicting lifestyles and emergence of pathogens.</title>
        <authorList>
            <person name="Haridas S."/>
            <person name="Albert R."/>
            <person name="Binder M."/>
            <person name="Bloem J."/>
            <person name="Labutti K."/>
            <person name="Salamov A."/>
            <person name="Andreopoulos B."/>
            <person name="Baker S."/>
            <person name="Barry K."/>
            <person name="Bills G."/>
            <person name="Bluhm B."/>
            <person name="Cannon C."/>
            <person name="Castanera R."/>
            <person name="Culley D."/>
            <person name="Daum C."/>
            <person name="Ezra D."/>
            <person name="Gonzalez J."/>
            <person name="Henrissat B."/>
            <person name="Kuo A."/>
            <person name="Liang C."/>
            <person name="Lipzen A."/>
            <person name="Lutzoni F."/>
            <person name="Magnuson J."/>
            <person name="Mondo S."/>
            <person name="Nolan M."/>
            <person name="Ohm R."/>
            <person name="Pangilinan J."/>
            <person name="Park H.-J."/>
            <person name="Ramirez L."/>
            <person name="Alfaro M."/>
            <person name="Sun H."/>
            <person name="Tritt A."/>
            <person name="Yoshinaga Y."/>
            <person name="Zwiers L.-H."/>
            <person name="Turgeon B."/>
            <person name="Goodwin S."/>
            <person name="Spatafora J."/>
            <person name="Crous P."/>
            <person name="Grigoriev I."/>
        </authorList>
    </citation>
    <scope>NUCLEOTIDE SEQUENCE</scope>
    <source>
        <strain evidence="3">CBS 122368</strain>
    </source>
</reference>
<name>A0A6A6IJD7_9PLEO</name>
<dbReference type="GO" id="GO:0005737">
    <property type="term" value="C:cytoplasm"/>
    <property type="evidence" value="ECO:0007669"/>
    <property type="project" value="TreeGrafter"/>
</dbReference>
<dbReference type="GO" id="GO:0005634">
    <property type="term" value="C:nucleus"/>
    <property type="evidence" value="ECO:0007669"/>
    <property type="project" value="TreeGrafter"/>
</dbReference>
<dbReference type="AlphaFoldDB" id="A0A6A6IJD7"/>
<dbReference type="InterPro" id="IPR050593">
    <property type="entry name" value="LovG"/>
</dbReference>
<protein>
    <recommendedName>
        <fullName evidence="2">Serine hydrolase domain-containing protein</fullName>
    </recommendedName>
</protein>
<keyword evidence="4" id="KW-1185">Reference proteome</keyword>
<accession>A0A6A6IJD7</accession>
<evidence type="ECO:0000256" key="1">
    <source>
        <dbReference type="ARBA" id="ARBA00022801"/>
    </source>
</evidence>
<dbReference type="PANTHER" id="PTHR48070:SF4">
    <property type="entry name" value="ESTERASE ALNB"/>
    <property type="match status" value="1"/>
</dbReference>
<evidence type="ECO:0000259" key="2">
    <source>
        <dbReference type="Pfam" id="PF03959"/>
    </source>
</evidence>
<dbReference type="GeneID" id="54584287"/>
<feature type="domain" description="Serine hydrolase" evidence="2">
    <location>
        <begin position="3"/>
        <end position="237"/>
    </location>
</feature>
<dbReference type="GO" id="GO:0019748">
    <property type="term" value="P:secondary metabolic process"/>
    <property type="evidence" value="ECO:0007669"/>
    <property type="project" value="TreeGrafter"/>
</dbReference>
<dbReference type="EMBL" id="ML987194">
    <property type="protein sequence ID" value="KAF2249663.1"/>
    <property type="molecule type" value="Genomic_DNA"/>
</dbReference>
<sequence>MARFLCLAGAFGNVDKFKVQLAPILNELESDGTATFHFSHGRHKAVPPPGYEDFFGGPPFFRWMEESKDPGTVDGLERIRDFPSGASPEDTLRLFNPLGSSEGLAVTAAEALEHLIGIIKEHGPFDGIIGYSEGALIAGTLIMKEQELRETSDYNNTFKLAMFFGGWPPLKPDLKGFLLADETEMQIPVATCHVIGSLDPYLDGSMALFNVCDPDTAVLFDHAKGHTLPREKDTVKELCDVIRDMIADVRKRELEAEP</sequence>
<dbReference type="PANTHER" id="PTHR48070">
    <property type="entry name" value="ESTERASE OVCA2"/>
    <property type="match status" value="1"/>
</dbReference>
<gene>
    <name evidence="3" type="ORF">BU26DRAFT_530340</name>
</gene>
<dbReference type="SUPFAM" id="SSF53474">
    <property type="entry name" value="alpha/beta-Hydrolases"/>
    <property type="match status" value="1"/>
</dbReference>
<dbReference type="Pfam" id="PF03959">
    <property type="entry name" value="FSH1"/>
    <property type="match status" value="1"/>
</dbReference>
<organism evidence="3 4">
    <name type="scientific">Trematosphaeria pertusa</name>
    <dbReference type="NCBI Taxonomy" id="390896"/>
    <lineage>
        <taxon>Eukaryota</taxon>
        <taxon>Fungi</taxon>
        <taxon>Dikarya</taxon>
        <taxon>Ascomycota</taxon>
        <taxon>Pezizomycotina</taxon>
        <taxon>Dothideomycetes</taxon>
        <taxon>Pleosporomycetidae</taxon>
        <taxon>Pleosporales</taxon>
        <taxon>Massarineae</taxon>
        <taxon>Trematosphaeriaceae</taxon>
        <taxon>Trematosphaeria</taxon>
    </lineage>
</organism>
<dbReference type="GO" id="GO:0016787">
    <property type="term" value="F:hydrolase activity"/>
    <property type="evidence" value="ECO:0007669"/>
    <property type="project" value="UniProtKB-KW"/>
</dbReference>
<proteinExistence type="predicted"/>
<dbReference type="RefSeq" id="XP_033684667.1">
    <property type="nucleotide sequence ID" value="XM_033830957.1"/>
</dbReference>
<evidence type="ECO:0000313" key="3">
    <source>
        <dbReference type="EMBL" id="KAF2249663.1"/>
    </source>
</evidence>